<dbReference type="InterPro" id="IPR055270">
    <property type="entry name" value="Glyco_tran_10_C"/>
</dbReference>
<evidence type="ECO:0000256" key="1">
    <source>
        <dbReference type="ARBA" id="ARBA00008919"/>
    </source>
</evidence>
<name>A0AAJ2BDK2_9HYPH</name>
<accession>A0AAJ2BDK2</accession>
<evidence type="ECO:0000256" key="2">
    <source>
        <dbReference type="ARBA" id="ARBA00022676"/>
    </source>
</evidence>
<dbReference type="SUPFAM" id="SSF53756">
    <property type="entry name" value="UDP-Glycosyltransferase/glycogen phosphorylase"/>
    <property type="match status" value="1"/>
</dbReference>
<dbReference type="Pfam" id="PF00852">
    <property type="entry name" value="Glyco_transf_10"/>
    <property type="match status" value="1"/>
</dbReference>
<dbReference type="GO" id="GO:0016020">
    <property type="term" value="C:membrane"/>
    <property type="evidence" value="ECO:0007669"/>
    <property type="project" value="InterPro"/>
</dbReference>
<dbReference type="Gene3D" id="3.40.50.11660">
    <property type="entry name" value="Glycosyl transferase family 10, C-terminal domain"/>
    <property type="match status" value="1"/>
</dbReference>
<keyword evidence="3" id="KW-0808">Transferase</keyword>
<feature type="domain" description="Fucosyltransferase C-terminal" evidence="4">
    <location>
        <begin position="172"/>
        <end position="299"/>
    </location>
</feature>
<dbReference type="PANTHER" id="PTHR11929:SF194">
    <property type="entry name" value="ALPHA-(1,3)-FUCOSYLTRANSFERASE 10"/>
    <property type="match status" value="1"/>
</dbReference>
<proteinExistence type="inferred from homology"/>
<gene>
    <name evidence="5" type="ORF">QE369_003039</name>
</gene>
<dbReference type="InterPro" id="IPR038577">
    <property type="entry name" value="GT10-like_C_sf"/>
</dbReference>
<evidence type="ECO:0000256" key="3">
    <source>
        <dbReference type="ARBA" id="ARBA00022679"/>
    </source>
</evidence>
<evidence type="ECO:0000313" key="6">
    <source>
        <dbReference type="Proteomes" id="UP001255601"/>
    </source>
</evidence>
<evidence type="ECO:0000313" key="5">
    <source>
        <dbReference type="EMBL" id="MDR6102842.1"/>
    </source>
</evidence>
<sequence length="351" mass="40695">MRPIIYAPQQENMASIFCQPGVEGDEQDVWHVIQARFREHGYELYTPENYDGELKDAAWVIFQNMPRDLKPTSLIKWIKHVVQQALGKGTFYQRCVKAGLADRVAVALYEPPIVDEFAYDKKNHSKFRVIFTWSKDLLELGGRYQEFVFPQSDTLLVQPSLQFHDRKLICNFSANKTSSHPDELYTARIKTINFLEQHCLEDFDHYGARWTSEYKSWRGTVDNKLATMSNYRFNLCYENAKNLRGYLTEKIFDAFNAGCVPIYLGAPDIEDMIPSNTFIDRRKFTSDVELLEFLRRVDEVQWKTFIRAAKQFLNSDAYQKYTANGMFLLLKAGLKIAPSVKNSNPARGSTP</sequence>
<dbReference type="PANTHER" id="PTHR11929">
    <property type="entry name" value="ALPHA- 1,3 -FUCOSYLTRANSFERASE"/>
    <property type="match status" value="1"/>
</dbReference>
<evidence type="ECO:0000259" key="4">
    <source>
        <dbReference type="Pfam" id="PF00852"/>
    </source>
</evidence>
<comment type="similarity">
    <text evidence="1">Belongs to the glycosyltransferase 10 family.</text>
</comment>
<dbReference type="AlphaFoldDB" id="A0AAJ2BDK2"/>
<keyword evidence="2" id="KW-0328">Glycosyltransferase</keyword>
<dbReference type="InterPro" id="IPR001503">
    <property type="entry name" value="Glyco_trans_10"/>
</dbReference>
<reference evidence="5" key="1">
    <citation type="submission" date="2023-08" db="EMBL/GenBank/DDBJ databases">
        <title>Functional and genomic diversity of the sorghum phyllosphere microbiome.</title>
        <authorList>
            <person name="Shade A."/>
        </authorList>
    </citation>
    <scope>NUCLEOTIDE SEQUENCE</scope>
    <source>
        <strain evidence="5">SORGH_AS_0974</strain>
    </source>
</reference>
<protein>
    <recommendedName>
        <fullName evidence="4">Fucosyltransferase C-terminal domain-containing protein</fullName>
    </recommendedName>
</protein>
<dbReference type="GO" id="GO:0046920">
    <property type="term" value="F:alpha-(1-&gt;3)-fucosyltransferase activity"/>
    <property type="evidence" value="ECO:0007669"/>
    <property type="project" value="TreeGrafter"/>
</dbReference>
<organism evidence="5 6">
    <name type="scientific">Agrobacterium larrymoorei</name>
    <dbReference type="NCBI Taxonomy" id="160699"/>
    <lineage>
        <taxon>Bacteria</taxon>
        <taxon>Pseudomonadati</taxon>
        <taxon>Pseudomonadota</taxon>
        <taxon>Alphaproteobacteria</taxon>
        <taxon>Hyphomicrobiales</taxon>
        <taxon>Rhizobiaceae</taxon>
        <taxon>Rhizobium/Agrobacterium group</taxon>
        <taxon>Agrobacterium</taxon>
    </lineage>
</organism>
<dbReference type="EMBL" id="JAVIZC010000003">
    <property type="protein sequence ID" value="MDR6102842.1"/>
    <property type="molecule type" value="Genomic_DNA"/>
</dbReference>
<dbReference type="Proteomes" id="UP001255601">
    <property type="component" value="Unassembled WGS sequence"/>
</dbReference>
<comment type="caution">
    <text evidence="5">The sequence shown here is derived from an EMBL/GenBank/DDBJ whole genome shotgun (WGS) entry which is preliminary data.</text>
</comment>